<gene>
    <name evidence="1" type="ORF">IFO68_21710</name>
</gene>
<protein>
    <recommendedName>
        <fullName evidence="3">DUF5405 domain-containing protein</fullName>
    </recommendedName>
</protein>
<dbReference type="EMBL" id="JACYTP010000027">
    <property type="protein sequence ID" value="MBD8515293.1"/>
    <property type="molecule type" value="Genomic_DNA"/>
</dbReference>
<evidence type="ECO:0000313" key="1">
    <source>
        <dbReference type="EMBL" id="MBD8515293.1"/>
    </source>
</evidence>
<dbReference type="Proteomes" id="UP000649768">
    <property type="component" value="Unassembled WGS sequence"/>
</dbReference>
<comment type="caution">
    <text evidence="1">The sequence shown here is derived from an EMBL/GenBank/DDBJ whole genome shotgun (WGS) entry which is preliminary data.</text>
</comment>
<reference evidence="1 2" key="1">
    <citation type="submission" date="2020-09" db="EMBL/GenBank/DDBJ databases">
        <title>Photobacterium sp. CAU 1568 isolated from sand of Sido Beach.</title>
        <authorList>
            <person name="Kim W."/>
        </authorList>
    </citation>
    <scope>NUCLEOTIDE SEQUENCE [LARGE SCALE GENOMIC DNA]</scope>
    <source>
        <strain evidence="1 2">CAU 1568</strain>
    </source>
</reference>
<organism evidence="1 2">
    <name type="scientific">Photobacterium arenosum</name>
    <dbReference type="NCBI Taxonomy" id="2774143"/>
    <lineage>
        <taxon>Bacteria</taxon>
        <taxon>Pseudomonadati</taxon>
        <taxon>Pseudomonadota</taxon>
        <taxon>Gammaproteobacteria</taxon>
        <taxon>Vibrionales</taxon>
        <taxon>Vibrionaceae</taxon>
        <taxon>Photobacterium</taxon>
    </lineage>
</organism>
<accession>A0ABR9BRU2</accession>
<sequence length="82" mass="9072">MSNSFEYLTNFASGEAGSNYHSKYVDDKGRRAIAVRCALELMQAKLSTEGSPSLTEQVKRLSVMADIIQEALEKSPKDNTEN</sequence>
<evidence type="ECO:0008006" key="3">
    <source>
        <dbReference type="Google" id="ProtNLM"/>
    </source>
</evidence>
<evidence type="ECO:0000313" key="2">
    <source>
        <dbReference type="Proteomes" id="UP000649768"/>
    </source>
</evidence>
<keyword evidence="2" id="KW-1185">Reference proteome</keyword>
<name>A0ABR9BRU2_9GAMM</name>
<dbReference type="RefSeq" id="WP_192017832.1">
    <property type="nucleotide sequence ID" value="NZ_JACYTP010000027.1"/>
</dbReference>
<proteinExistence type="predicted"/>